<feature type="compositionally biased region" description="Polar residues" evidence="1">
    <location>
        <begin position="18"/>
        <end position="32"/>
    </location>
</feature>
<evidence type="ECO:0000256" key="1">
    <source>
        <dbReference type="SAM" id="MobiDB-lite"/>
    </source>
</evidence>
<evidence type="ECO:0008006" key="6">
    <source>
        <dbReference type="Google" id="ProtNLM"/>
    </source>
</evidence>
<feature type="domain" description="SseB protein N-terminal" evidence="2">
    <location>
        <begin position="144"/>
        <end position="260"/>
    </location>
</feature>
<name>A0AA36Y479_9FIRM</name>
<organism evidence="4 5">
    <name type="scientific">Stomatobaculum longum</name>
    <dbReference type="NCBI Taxonomy" id="796942"/>
    <lineage>
        <taxon>Bacteria</taxon>
        <taxon>Bacillati</taxon>
        <taxon>Bacillota</taxon>
        <taxon>Clostridia</taxon>
        <taxon>Lachnospirales</taxon>
        <taxon>Lachnospiraceae</taxon>
        <taxon>Stomatobaculum</taxon>
    </lineage>
</organism>
<sequence length="392" mass="44490">MFDSLKNFFGGKKEPDGSEQQQPEAQPANTPQKAPARFTLMAERVLPDAGERFYAEGELFGEAAVGERVTVLHRDGNISHPVLEEIEGSGANTKLFFSGKEGLSLDWTYALITNIPYQIEVDVNRPIENPYLLGLTRVVFRFQQEGEFLNLFFRELVRSHYLLAVRTDGSLPEGSGTMTLKKGMQFGIARVTLDHGEEALPVYTDWDAIRRMEAQGANGWKRETMVLHFPQLVGMLRENEGFVINPYGPQLFYVSPDIIRSIQNSPGYQSEFGEAKMQSKTVERDSKMMLGYPAENEEVTALKSALLAYAKSRREIAMLDLLLKSDEDGTQSYLIILDVPEENCRAYFQEIYNACRHLLHRVCYMDFVTLRREGFADGVRTEPPLYVREKEG</sequence>
<dbReference type="Pfam" id="PF14581">
    <property type="entry name" value="SseB_C"/>
    <property type="match status" value="1"/>
</dbReference>
<dbReference type="InterPro" id="IPR027945">
    <property type="entry name" value="SseB_C"/>
</dbReference>
<evidence type="ECO:0000313" key="5">
    <source>
        <dbReference type="Proteomes" id="UP000018466"/>
    </source>
</evidence>
<accession>A0AA36Y479</accession>
<dbReference type="RefSeq" id="WP_009533337.1">
    <property type="nucleotide sequence ID" value="NZ_JH590863.1"/>
</dbReference>
<gene>
    <name evidence="4" type="ORF">HMPREF9623_01505</name>
</gene>
<evidence type="ECO:0000259" key="3">
    <source>
        <dbReference type="Pfam" id="PF14581"/>
    </source>
</evidence>
<feature type="domain" description="SseB protein C-terminal" evidence="3">
    <location>
        <begin position="282"/>
        <end position="386"/>
    </location>
</feature>
<proteinExistence type="predicted"/>
<dbReference type="Pfam" id="PF07179">
    <property type="entry name" value="SseB"/>
    <property type="match status" value="1"/>
</dbReference>
<dbReference type="GeneID" id="86941243"/>
<feature type="region of interest" description="Disordered" evidence="1">
    <location>
        <begin position="1"/>
        <end position="34"/>
    </location>
</feature>
<comment type="caution">
    <text evidence="4">The sequence shown here is derived from an EMBL/GenBank/DDBJ whole genome shotgun (WGS) entry which is preliminary data.</text>
</comment>
<dbReference type="AlphaFoldDB" id="A0AA36Y479"/>
<dbReference type="Proteomes" id="UP000018466">
    <property type="component" value="Unassembled WGS sequence"/>
</dbReference>
<evidence type="ECO:0000313" key="4">
    <source>
        <dbReference type="EMBL" id="EHO16331.1"/>
    </source>
</evidence>
<keyword evidence="5" id="KW-1185">Reference proteome</keyword>
<dbReference type="InterPro" id="IPR009839">
    <property type="entry name" value="SseB_N"/>
</dbReference>
<reference evidence="4 5" key="1">
    <citation type="submission" date="2011-10" db="EMBL/GenBank/DDBJ databases">
        <title>The Genome Sequence of Lachnospiraceae bacterium ACC2.</title>
        <authorList>
            <consortium name="The Broad Institute Genome Sequencing Platform"/>
            <person name="Earl A."/>
            <person name="Ward D."/>
            <person name="Feldgarden M."/>
            <person name="Gevers D."/>
            <person name="Sizova M."/>
            <person name="Hazen A."/>
            <person name="Epstein S."/>
            <person name="Young S.K."/>
            <person name="Zeng Q."/>
            <person name="Gargeya S."/>
            <person name="Fitzgerald M."/>
            <person name="Haas B."/>
            <person name="Abouelleil A."/>
            <person name="Alvarado L."/>
            <person name="Arachchi H.M."/>
            <person name="Berlin A."/>
            <person name="Brown A."/>
            <person name="Chapman S.B."/>
            <person name="Chen Z."/>
            <person name="Dunbar C."/>
            <person name="Freedman E."/>
            <person name="Gearin G."/>
            <person name="Goldberg J."/>
            <person name="Griggs A."/>
            <person name="Gujja S."/>
            <person name="Heiman D."/>
            <person name="Howarth C."/>
            <person name="Larson L."/>
            <person name="Lui A."/>
            <person name="MacDonald P.J.P."/>
            <person name="Montmayeur A."/>
            <person name="Murphy C."/>
            <person name="Neiman D."/>
            <person name="Pearson M."/>
            <person name="Priest M."/>
            <person name="Roberts A."/>
            <person name="Saif S."/>
            <person name="Shea T."/>
            <person name="Shenoy N."/>
            <person name="Sisk P."/>
            <person name="Stolte C."/>
            <person name="Sykes S."/>
            <person name="Wortman J."/>
            <person name="Nusbaum C."/>
            <person name="Birren B."/>
        </authorList>
    </citation>
    <scope>NUCLEOTIDE SEQUENCE [LARGE SCALE GENOMIC DNA]</scope>
    <source>
        <strain evidence="4 5">ACC2</strain>
    </source>
</reference>
<evidence type="ECO:0000259" key="2">
    <source>
        <dbReference type="Pfam" id="PF07179"/>
    </source>
</evidence>
<dbReference type="EMBL" id="AGEL01000008">
    <property type="protein sequence ID" value="EHO16331.1"/>
    <property type="molecule type" value="Genomic_DNA"/>
</dbReference>
<protein>
    <recommendedName>
        <fullName evidence="6">SseB protein N-terminal domain-containing protein</fullName>
    </recommendedName>
</protein>